<comment type="caution">
    <text evidence="12">The sequence shown here is derived from an EMBL/GenBank/DDBJ whole genome shotgun (WGS) entry which is preliminary data.</text>
</comment>
<evidence type="ECO:0000259" key="11">
    <source>
        <dbReference type="PROSITE" id="PS50893"/>
    </source>
</evidence>
<evidence type="ECO:0000256" key="9">
    <source>
        <dbReference type="ARBA" id="ARBA00023065"/>
    </source>
</evidence>
<evidence type="ECO:0000256" key="10">
    <source>
        <dbReference type="ARBA" id="ARBA00023136"/>
    </source>
</evidence>
<proteinExistence type="predicted"/>
<dbReference type="SMART" id="SM00382">
    <property type="entry name" value="AAA"/>
    <property type="match status" value="1"/>
</dbReference>
<keyword evidence="5" id="KW-0547">Nucleotide-binding</keyword>
<dbReference type="InterPro" id="IPR003439">
    <property type="entry name" value="ABC_transporter-like_ATP-bd"/>
</dbReference>
<dbReference type="SUPFAM" id="SSF52540">
    <property type="entry name" value="P-loop containing nucleoside triphosphate hydrolases"/>
    <property type="match status" value="1"/>
</dbReference>
<dbReference type="RefSeq" id="WP_344293195.1">
    <property type="nucleotide sequence ID" value="NZ_BAAANJ010000001.1"/>
</dbReference>
<gene>
    <name evidence="12" type="ORF">GCM10009749_05840</name>
</gene>
<keyword evidence="1" id="KW-0813">Transport</keyword>
<dbReference type="Gene3D" id="3.40.50.300">
    <property type="entry name" value="P-loop containing nucleotide triphosphate hydrolases"/>
    <property type="match status" value="1"/>
</dbReference>
<keyword evidence="4" id="KW-0997">Cell inner membrane</keyword>
<keyword evidence="8" id="KW-0408">Iron</keyword>
<dbReference type="InterPro" id="IPR017871">
    <property type="entry name" value="ABC_transporter-like_CS"/>
</dbReference>
<keyword evidence="7" id="KW-1278">Translocase</keyword>
<dbReference type="Proteomes" id="UP001500002">
    <property type="component" value="Unassembled WGS sequence"/>
</dbReference>
<dbReference type="EMBL" id="BAAANJ010000001">
    <property type="protein sequence ID" value="GAA1800689.1"/>
    <property type="molecule type" value="Genomic_DNA"/>
</dbReference>
<evidence type="ECO:0000256" key="3">
    <source>
        <dbReference type="ARBA" id="ARBA00022496"/>
    </source>
</evidence>
<dbReference type="PANTHER" id="PTHR42781">
    <property type="entry name" value="SPERMIDINE/PUTRESCINE IMPORT ATP-BINDING PROTEIN POTA"/>
    <property type="match status" value="1"/>
</dbReference>
<dbReference type="PROSITE" id="PS00211">
    <property type="entry name" value="ABC_TRANSPORTER_1"/>
    <property type="match status" value="1"/>
</dbReference>
<reference evidence="12 13" key="1">
    <citation type="journal article" date="2019" name="Int. J. Syst. Evol. Microbiol.">
        <title>The Global Catalogue of Microorganisms (GCM) 10K type strain sequencing project: providing services to taxonomists for standard genome sequencing and annotation.</title>
        <authorList>
            <consortium name="The Broad Institute Genomics Platform"/>
            <consortium name="The Broad Institute Genome Sequencing Center for Infectious Disease"/>
            <person name="Wu L."/>
            <person name="Ma J."/>
        </authorList>
    </citation>
    <scope>NUCLEOTIDE SEQUENCE [LARGE SCALE GENOMIC DNA]</scope>
    <source>
        <strain evidence="12 13">JCM 14322</strain>
    </source>
</reference>
<evidence type="ECO:0000256" key="8">
    <source>
        <dbReference type="ARBA" id="ARBA00023004"/>
    </source>
</evidence>
<protein>
    <submittedName>
        <fullName evidence="12">ABC transporter ATP-binding protein</fullName>
    </submittedName>
</protein>
<sequence length="375" mass="38474">MNLTVIGVSKCFGSTPVLDAISLDVAQGSRTAIVGASGSGKSTLLRLIAGFAEPDEGRITLGDRTLAALGTSVAAHRRGIGYVAQDGALFPHLTVAGNIAFGLPRGGGAGRTARVREVMELTALDPVLADRYPHQISGGQQQRVALARALAPRPGIILLDEPFSALDTGLREHTRRAVIDALELSGTTAVLVTHDQDEALSFGDGIGVMVDGRLAQAGSPSAVFDDPETAEIAAFLGAAVLLPAKPRDGVAECALGTIRVRHDRSNGSRVALAMVRPAQIDLVTDAPGANAIVHEVRPMGSLAEVSLLAGASGAEHPAVITLRVPPHQIGDLRPGSRVAIRVDGGAVLYPSHDAAYVADEVAGDVTGDATQPAVA</sequence>
<evidence type="ECO:0000256" key="5">
    <source>
        <dbReference type="ARBA" id="ARBA00022741"/>
    </source>
</evidence>
<name>A0ABN2LVU1_9MICO</name>
<dbReference type="InterPro" id="IPR027417">
    <property type="entry name" value="P-loop_NTPase"/>
</dbReference>
<feature type="domain" description="ABC transporter" evidence="11">
    <location>
        <begin position="3"/>
        <end position="236"/>
    </location>
</feature>
<keyword evidence="13" id="KW-1185">Reference proteome</keyword>
<keyword evidence="2" id="KW-1003">Cell membrane</keyword>
<keyword evidence="9" id="KW-0406">Ion transport</keyword>
<evidence type="ECO:0000313" key="12">
    <source>
        <dbReference type="EMBL" id="GAA1800689.1"/>
    </source>
</evidence>
<dbReference type="InterPro" id="IPR015853">
    <property type="entry name" value="ABC_transpr_FbpC"/>
</dbReference>
<evidence type="ECO:0000313" key="13">
    <source>
        <dbReference type="Proteomes" id="UP001500002"/>
    </source>
</evidence>
<evidence type="ECO:0000256" key="6">
    <source>
        <dbReference type="ARBA" id="ARBA00022840"/>
    </source>
</evidence>
<dbReference type="CDD" id="cd03259">
    <property type="entry name" value="ABC_Carb_Solutes_like"/>
    <property type="match status" value="1"/>
</dbReference>
<evidence type="ECO:0000256" key="4">
    <source>
        <dbReference type="ARBA" id="ARBA00022519"/>
    </source>
</evidence>
<dbReference type="Pfam" id="PF00005">
    <property type="entry name" value="ABC_tran"/>
    <property type="match status" value="1"/>
</dbReference>
<dbReference type="GO" id="GO:0005524">
    <property type="term" value="F:ATP binding"/>
    <property type="evidence" value="ECO:0007669"/>
    <property type="project" value="UniProtKB-KW"/>
</dbReference>
<evidence type="ECO:0000256" key="1">
    <source>
        <dbReference type="ARBA" id="ARBA00022448"/>
    </source>
</evidence>
<dbReference type="PANTHER" id="PTHR42781:SF5">
    <property type="entry name" value="PUTRESCINE TRANSPORT ATP-BINDING PROTEIN POTG"/>
    <property type="match status" value="1"/>
</dbReference>
<keyword evidence="3" id="KW-0410">Iron transport</keyword>
<dbReference type="InterPro" id="IPR050093">
    <property type="entry name" value="ABC_SmlMolc_Importer"/>
</dbReference>
<evidence type="ECO:0000256" key="2">
    <source>
        <dbReference type="ARBA" id="ARBA00022475"/>
    </source>
</evidence>
<accession>A0ABN2LVU1</accession>
<keyword evidence="6 12" id="KW-0067">ATP-binding</keyword>
<dbReference type="InterPro" id="IPR003593">
    <property type="entry name" value="AAA+_ATPase"/>
</dbReference>
<dbReference type="PROSITE" id="PS50893">
    <property type="entry name" value="ABC_TRANSPORTER_2"/>
    <property type="match status" value="1"/>
</dbReference>
<keyword evidence="10" id="KW-0472">Membrane</keyword>
<organism evidence="12 13">
    <name type="scientific">Agromyces neolithicus</name>
    <dbReference type="NCBI Taxonomy" id="269420"/>
    <lineage>
        <taxon>Bacteria</taxon>
        <taxon>Bacillati</taxon>
        <taxon>Actinomycetota</taxon>
        <taxon>Actinomycetes</taxon>
        <taxon>Micrococcales</taxon>
        <taxon>Microbacteriaceae</taxon>
        <taxon>Agromyces</taxon>
    </lineage>
</organism>
<evidence type="ECO:0000256" key="7">
    <source>
        <dbReference type="ARBA" id="ARBA00022967"/>
    </source>
</evidence>